<evidence type="ECO:0000313" key="4">
    <source>
        <dbReference type="Proteomes" id="UP000006727"/>
    </source>
</evidence>
<dbReference type="EMBL" id="ABEU02000004">
    <property type="protein sequence ID" value="PNR55179.1"/>
    <property type="molecule type" value="Genomic_DNA"/>
</dbReference>
<gene>
    <name evidence="2" type="ORF">PHYPA_006074</name>
</gene>
<dbReference type="EnsemblPlants" id="Pp3c4_11691V3.1">
    <property type="protein sequence ID" value="PAC:32918814.CDS.1"/>
    <property type="gene ID" value="Pp3c4_11691"/>
</dbReference>
<evidence type="ECO:0000313" key="3">
    <source>
        <dbReference type="EnsemblPlants" id="PAC:32918814.CDS.1"/>
    </source>
</evidence>
<evidence type="ECO:0000256" key="1">
    <source>
        <dbReference type="SAM" id="MobiDB-lite"/>
    </source>
</evidence>
<dbReference type="Proteomes" id="UP000006727">
    <property type="component" value="Chromosome 4"/>
</dbReference>
<protein>
    <submittedName>
        <fullName evidence="2 3">Uncharacterized protein</fullName>
    </submittedName>
</protein>
<sequence length="71" mass="7988">MEESSREIPVSRVTLKQRAQNSAQSPAPCHVDGGLANDCDLCLVRDHNQLPVRLQHGLLHYARHHHAQNCK</sequence>
<name>A0A2K1KN21_PHYPA</name>
<keyword evidence="4" id="KW-1185">Reference proteome</keyword>
<organism evidence="2">
    <name type="scientific">Physcomitrium patens</name>
    <name type="common">Spreading-leaved earth moss</name>
    <name type="synonym">Physcomitrella patens</name>
    <dbReference type="NCBI Taxonomy" id="3218"/>
    <lineage>
        <taxon>Eukaryota</taxon>
        <taxon>Viridiplantae</taxon>
        <taxon>Streptophyta</taxon>
        <taxon>Embryophyta</taxon>
        <taxon>Bryophyta</taxon>
        <taxon>Bryophytina</taxon>
        <taxon>Bryopsida</taxon>
        <taxon>Funariidae</taxon>
        <taxon>Funariales</taxon>
        <taxon>Funariaceae</taxon>
        <taxon>Physcomitrium</taxon>
    </lineage>
</organism>
<dbReference type="AlphaFoldDB" id="A0A2K1KN21"/>
<reference evidence="2 4" key="2">
    <citation type="journal article" date="2018" name="Plant J.">
        <title>The Physcomitrella patens chromosome-scale assembly reveals moss genome structure and evolution.</title>
        <authorList>
            <person name="Lang D."/>
            <person name="Ullrich K.K."/>
            <person name="Murat F."/>
            <person name="Fuchs J."/>
            <person name="Jenkins J."/>
            <person name="Haas F.B."/>
            <person name="Piednoel M."/>
            <person name="Gundlach H."/>
            <person name="Van Bel M."/>
            <person name="Meyberg R."/>
            <person name="Vives C."/>
            <person name="Morata J."/>
            <person name="Symeonidi A."/>
            <person name="Hiss M."/>
            <person name="Muchero W."/>
            <person name="Kamisugi Y."/>
            <person name="Saleh O."/>
            <person name="Blanc G."/>
            <person name="Decker E.L."/>
            <person name="van Gessel N."/>
            <person name="Grimwood J."/>
            <person name="Hayes R.D."/>
            <person name="Graham S.W."/>
            <person name="Gunter L.E."/>
            <person name="McDaniel S.F."/>
            <person name="Hoernstein S.N.W."/>
            <person name="Larsson A."/>
            <person name="Li F.W."/>
            <person name="Perroud P.F."/>
            <person name="Phillips J."/>
            <person name="Ranjan P."/>
            <person name="Rokshar D.S."/>
            <person name="Rothfels C.J."/>
            <person name="Schneider L."/>
            <person name="Shu S."/>
            <person name="Stevenson D.W."/>
            <person name="Thummler F."/>
            <person name="Tillich M."/>
            <person name="Villarreal Aguilar J.C."/>
            <person name="Widiez T."/>
            <person name="Wong G.K."/>
            <person name="Wymore A."/>
            <person name="Zhang Y."/>
            <person name="Zimmer A.D."/>
            <person name="Quatrano R.S."/>
            <person name="Mayer K.F.X."/>
            <person name="Goodstein D."/>
            <person name="Casacuberta J.M."/>
            <person name="Vandepoele K."/>
            <person name="Reski R."/>
            <person name="Cuming A.C."/>
            <person name="Tuskan G.A."/>
            <person name="Maumus F."/>
            <person name="Salse J."/>
            <person name="Schmutz J."/>
            <person name="Rensing S.A."/>
        </authorList>
    </citation>
    <scope>NUCLEOTIDE SEQUENCE [LARGE SCALE GENOMIC DNA]</scope>
    <source>
        <strain evidence="3 4">cv. Gransden 2004</strain>
    </source>
</reference>
<reference evidence="2 4" key="1">
    <citation type="journal article" date="2008" name="Science">
        <title>The Physcomitrella genome reveals evolutionary insights into the conquest of land by plants.</title>
        <authorList>
            <person name="Rensing S."/>
            <person name="Lang D."/>
            <person name="Zimmer A."/>
            <person name="Terry A."/>
            <person name="Salamov A."/>
            <person name="Shapiro H."/>
            <person name="Nishiyama T."/>
            <person name="Perroud P.-F."/>
            <person name="Lindquist E."/>
            <person name="Kamisugi Y."/>
            <person name="Tanahashi T."/>
            <person name="Sakakibara K."/>
            <person name="Fujita T."/>
            <person name="Oishi K."/>
            <person name="Shin-I T."/>
            <person name="Kuroki Y."/>
            <person name="Toyoda A."/>
            <person name="Suzuki Y."/>
            <person name="Hashimoto A."/>
            <person name="Yamaguchi K."/>
            <person name="Sugano A."/>
            <person name="Kohara Y."/>
            <person name="Fujiyama A."/>
            <person name="Anterola A."/>
            <person name="Aoki S."/>
            <person name="Ashton N."/>
            <person name="Barbazuk W.B."/>
            <person name="Barker E."/>
            <person name="Bennetzen J."/>
            <person name="Bezanilla M."/>
            <person name="Blankenship R."/>
            <person name="Cho S.H."/>
            <person name="Dutcher S."/>
            <person name="Estelle M."/>
            <person name="Fawcett J.A."/>
            <person name="Gundlach H."/>
            <person name="Hanada K."/>
            <person name="Heyl A."/>
            <person name="Hicks K.A."/>
            <person name="Hugh J."/>
            <person name="Lohr M."/>
            <person name="Mayer K."/>
            <person name="Melkozernov A."/>
            <person name="Murata T."/>
            <person name="Nelson D."/>
            <person name="Pils B."/>
            <person name="Prigge M."/>
            <person name="Reiss B."/>
            <person name="Renner T."/>
            <person name="Rombauts S."/>
            <person name="Rushton P."/>
            <person name="Sanderfoot A."/>
            <person name="Schween G."/>
            <person name="Shiu S.-H."/>
            <person name="Stueber K."/>
            <person name="Theodoulou F.L."/>
            <person name="Tu H."/>
            <person name="Van de Peer Y."/>
            <person name="Verrier P.J."/>
            <person name="Waters E."/>
            <person name="Wood A."/>
            <person name="Yang L."/>
            <person name="Cove D."/>
            <person name="Cuming A."/>
            <person name="Hasebe M."/>
            <person name="Lucas S."/>
            <person name="Mishler D.B."/>
            <person name="Reski R."/>
            <person name="Grigoriev I."/>
            <person name="Quatrano R.S."/>
            <person name="Boore J.L."/>
        </authorList>
    </citation>
    <scope>NUCLEOTIDE SEQUENCE [LARGE SCALE GENOMIC DNA]</scope>
    <source>
        <strain evidence="3 4">cv. Gransden 2004</strain>
    </source>
</reference>
<accession>A0A2K1KN21</accession>
<dbReference type="InParanoid" id="A0A2K1KN21"/>
<evidence type="ECO:0000313" key="2">
    <source>
        <dbReference type="EMBL" id="PNR55179.1"/>
    </source>
</evidence>
<proteinExistence type="predicted"/>
<feature type="region of interest" description="Disordered" evidence="1">
    <location>
        <begin position="1"/>
        <end position="28"/>
    </location>
</feature>
<reference evidence="3" key="3">
    <citation type="submission" date="2020-12" db="UniProtKB">
        <authorList>
            <consortium name="EnsemblPlants"/>
        </authorList>
    </citation>
    <scope>IDENTIFICATION</scope>
</reference>
<dbReference type="Gramene" id="Pp3c4_11691V3.1">
    <property type="protein sequence ID" value="PAC:32918814.CDS.1"/>
    <property type="gene ID" value="Pp3c4_11691"/>
</dbReference>